<keyword evidence="4" id="KW-0472">Membrane</keyword>
<feature type="transmembrane region" description="Helical" evidence="4">
    <location>
        <begin position="232"/>
        <end position="257"/>
    </location>
</feature>
<keyword evidence="6" id="KW-1185">Reference proteome</keyword>
<dbReference type="SUPFAM" id="SSF53448">
    <property type="entry name" value="Nucleotide-diphospho-sugar transferases"/>
    <property type="match status" value="1"/>
</dbReference>
<dbReference type="Pfam" id="PF13641">
    <property type="entry name" value="Glyco_tranf_2_3"/>
    <property type="match status" value="1"/>
</dbReference>
<evidence type="ECO:0000256" key="3">
    <source>
        <dbReference type="ARBA" id="ARBA00022679"/>
    </source>
</evidence>
<gene>
    <name evidence="5" type="ORF">LCB40_15400</name>
</gene>
<accession>A0A916VIN3</accession>
<dbReference type="InterPro" id="IPR017542">
    <property type="entry name" value="XrtG-assoc_glycosyltfrase"/>
</dbReference>
<evidence type="ECO:0000313" key="6">
    <source>
        <dbReference type="Proteomes" id="UP000677218"/>
    </source>
</evidence>
<evidence type="ECO:0000313" key="5">
    <source>
        <dbReference type="EMBL" id="GFZ27660.1"/>
    </source>
</evidence>
<feature type="transmembrane region" description="Helical" evidence="4">
    <location>
        <begin position="269"/>
        <end position="290"/>
    </location>
</feature>
<sequence length="334" mass="38681">MSWINTPQGKSKALNSAIYYATGEYVINIDSDGYLERHAISRMVKSFIANPEVAAMTGAILIDRKKMSSKFGKRLLQTCEYFEYGSAFLAGRTIESEDNRLFTMSGAFSAFRRNILLQTKQYNSNTVGEDTEMTFQLKYRMGLRVAMCPGAIFYAEPISGLNELYLQRQRWQRGEIEVVHDYMSHSIALRKVVSNNVVLRLIVDHTISFLKFTWLVAVLALIPMGYSVKFLGISYLLMYVLYLFVEFLNFLNVYFYLKAIPEERRFYLRHFYIIFIIPLYNLLTSFYRMIGILNTITSDASWSARSGRSEIKSLVNVVKDDLNKEKTRYGKKDL</sequence>
<comment type="caution">
    <text evidence="5">The sequence shown here is derived from an EMBL/GenBank/DDBJ whole genome shotgun (WGS) entry which is preliminary data.</text>
</comment>
<dbReference type="InterPro" id="IPR029044">
    <property type="entry name" value="Nucleotide-diphossugar_trans"/>
</dbReference>
<dbReference type="PANTHER" id="PTHR43630:SF1">
    <property type="entry name" value="POLY-BETA-1,6-N-ACETYL-D-GLUCOSAMINE SYNTHASE"/>
    <property type="match status" value="1"/>
</dbReference>
<evidence type="ECO:0000256" key="4">
    <source>
        <dbReference type="SAM" id="Phobius"/>
    </source>
</evidence>
<dbReference type="CDD" id="cd06423">
    <property type="entry name" value="CESA_like"/>
    <property type="match status" value="1"/>
</dbReference>
<feature type="transmembrane region" description="Helical" evidence="4">
    <location>
        <begin position="209"/>
        <end position="226"/>
    </location>
</feature>
<dbReference type="NCBIfam" id="TIGR03111">
    <property type="entry name" value="glyc2_xrt_Gpos1"/>
    <property type="match status" value="1"/>
</dbReference>
<keyword evidence="4" id="KW-1133">Transmembrane helix</keyword>
<name>A0A916VIN3_9LACO</name>
<dbReference type="PANTHER" id="PTHR43630">
    <property type="entry name" value="POLY-BETA-1,6-N-ACETYL-D-GLUCOSAMINE SYNTHASE"/>
    <property type="match status" value="1"/>
</dbReference>
<keyword evidence="4" id="KW-0812">Transmembrane</keyword>
<dbReference type="Gene3D" id="3.90.550.10">
    <property type="entry name" value="Spore Coat Polysaccharide Biosynthesis Protein SpsA, Chain A"/>
    <property type="match status" value="1"/>
</dbReference>
<protein>
    <recommendedName>
        <fullName evidence="7">Glycosyltransferase</fullName>
    </recommendedName>
</protein>
<dbReference type="EMBL" id="BMAY01000015">
    <property type="protein sequence ID" value="GFZ27660.1"/>
    <property type="molecule type" value="Genomic_DNA"/>
</dbReference>
<keyword evidence="3" id="KW-0808">Transferase</keyword>
<reference evidence="5" key="1">
    <citation type="submission" date="2020-08" db="EMBL/GenBank/DDBJ databases">
        <title>Taxonomic study for Lactobacillus species isolated from hardwood bark.</title>
        <authorList>
            <person name="Tohno M."/>
            <person name="Tanizawa Y."/>
        </authorList>
    </citation>
    <scope>NUCLEOTIDE SEQUENCE</scope>
    <source>
        <strain evidence="5">B40</strain>
    </source>
</reference>
<keyword evidence="2" id="KW-0328">Glycosyltransferase</keyword>
<evidence type="ECO:0000256" key="1">
    <source>
        <dbReference type="ARBA" id="ARBA00006739"/>
    </source>
</evidence>
<evidence type="ECO:0000256" key="2">
    <source>
        <dbReference type="ARBA" id="ARBA00022676"/>
    </source>
</evidence>
<dbReference type="GO" id="GO:0016757">
    <property type="term" value="F:glycosyltransferase activity"/>
    <property type="evidence" value="ECO:0007669"/>
    <property type="project" value="UniProtKB-KW"/>
</dbReference>
<proteinExistence type="inferred from homology"/>
<evidence type="ECO:0008006" key="7">
    <source>
        <dbReference type="Google" id="ProtNLM"/>
    </source>
</evidence>
<dbReference type="RefSeq" id="WP_212781339.1">
    <property type="nucleotide sequence ID" value="NZ_BMAY01000015.1"/>
</dbReference>
<dbReference type="Proteomes" id="UP000677218">
    <property type="component" value="Unassembled WGS sequence"/>
</dbReference>
<organism evidence="5 6">
    <name type="scientific">Lactobacillus corticis</name>
    <dbReference type="NCBI Taxonomy" id="2201249"/>
    <lineage>
        <taxon>Bacteria</taxon>
        <taxon>Bacillati</taxon>
        <taxon>Bacillota</taxon>
        <taxon>Bacilli</taxon>
        <taxon>Lactobacillales</taxon>
        <taxon>Lactobacillaceae</taxon>
        <taxon>Lactobacillus</taxon>
    </lineage>
</organism>
<comment type="similarity">
    <text evidence="1">Belongs to the glycosyltransferase 2 family.</text>
</comment>
<dbReference type="AlphaFoldDB" id="A0A916VIN3"/>